<reference evidence="1 2" key="1">
    <citation type="submission" date="2023-12" db="EMBL/GenBank/DDBJ databases">
        <title>the genome sequence of Hyalangium sp. s54d21.</title>
        <authorList>
            <person name="Zhang X."/>
        </authorList>
    </citation>
    <scope>NUCLEOTIDE SEQUENCE [LARGE SCALE GENOMIC DNA]</scope>
    <source>
        <strain evidence="2">s54d21</strain>
    </source>
</reference>
<evidence type="ECO:0000313" key="1">
    <source>
        <dbReference type="EMBL" id="MDY7229267.1"/>
    </source>
</evidence>
<comment type="caution">
    <text evidence="1">The sequence shown here is derived from an EMBL/GenBank/DDBJ whole genome shotgun (WGS) entry which is preliminary data.</text>
</comment>
<sequence>MGLYATVTAEVTCPRCGAASPGEWQFHFGGVGDLPIYRVGDLIRWDEIQRSNQCFGSPDMAAVVAIGYLADDMWCASCKHPHALVNVLIRAGRIEQVTFRSFEPWVPETLIVGPALS</sequence>
<organism evidence="1 2">
    <name type="scientific">Hyalangium rubrum</name>
    <dbReference type="NCBI Taxonomy" id="3103134"/>
    <lineage>
        <taxon>Bacteria</taxon>
        <taxon>Pseudomonadati</taxon>
        <taxon>Myxococcota</taxon>
        <taxon>Myxococcia</taxon>
        <taxon>Myxococcales</taxon>
        <taxon>Cystobacterineae</taxon>
        <taxon>Archangiaceae</taxon>
        <taxon>Hyalangium</taxon>
    </lineage>
</organism>
<evidence type="ECO:0000313" key="2">
    <source>
        <dbReference type="Proteomes" id="UP001291309"/>
    </source>
</evidence>
<proteinExistence type="predicted"/>
<dbReference type="EMBL" id="JAXIVS010000007">
    <property type="protein sequence ID" value="MDY7229267.1"/>
    <property type="molecule type" value="Genomic_DNA"/>
</dbReference>
<protein>
    <recommendedName>
        <fullName evidence="3">Ammonia monooxygenase</fullName>
    </recommendedName>
</protein>
<accession>A0ABU5H805</accession>
<evidence type="ECO:0008006" key="3">
    <source>
        <dbReference type="Google" id="ProtNLM"/>
    </source>
</evidence>
<dbReference type="RefSeq" id="WP_321547987.1">
    <property type="nucleotide sequence ID" value="NZ_JAXIVS010000007.1"/>
</dbReference>
<name>A0ABU5H805_9BACT</name>
<keyword evidence="2" id="KW-1185">Reference proteome</keyword>
<gene>
    <name evidence="1" type="ORF">SYV04_22940</name>
</gene>
<dbReference type="Proteomes" id="UP001291309">
    <property type="component" value="Unassembled WGS sequence"/>
</dbReference>